<dbReference type="PANTHER" id="PTHR42801">
    <property type="entry name" value="THIOREDOXIN-DEPENDENT PEROXIDE REDUCTASE"/>
    <property type="match status" value="1"/>
</dbReference>
<sequence>MLQISMAATSFSLPKHPVLTSLLSFQSSTKPSSSFSQILSKSSQFHGLKLSHSSSLSFPSLSFSTKTSIFAKVEKGTVPPPFQLKDQDGRLVSLSKYRGKPVVVYFYPADESPGCTKQACSFRDSYEKFKKAGAEVIGISVDDPSSHKEFAKKYRLPYRLLSDEGDEVRKEWGVPSDLFGVLPGRQTYVLDKTGKVQLIYNNQFQPEKHIDETLKLLESL</sequence>
<dbReference type="SUPFAM" id="SSF52833">
    <property type="entry name" value="Thioredoxin-like"/>
    <property type="match status" value="1"/>
</dbReference>
<dbReference type="AlphaFoldDB" id="A0AAD8LY90"/>
<evidence type="ECO:0000256" key="3">
    <source>
        <dbReference type="ARBA" id="ARBA00022528"/>
    </source>
</evidence>
<evidence type="ECO:0000256" key="15">
    <source>
        <dbReference type="ARBA" id="ARBA00042163"/>
    </source>
</evidence>
<evidence type="ECO:0000256" key="6">
    <source>
        <dbReference type="ARBA" id="ARBA00022862"/>
    </source>
</evidence>
<dbReference type="GO" id="GO:0009535">
    <property type="term" value="C:chloroplast thylakoid membrane"/>
    <property type="evidence" value="ECO:0007669"/>
    <property type="project" value="TreeGrafter"/>
</dbReference>
<dbReference type="Gene3D" id="3.40.30.10">
    <property type="entry name" value="Glutaredoxin"/>
    <property type="match status" value="1"/>
</dbReference>
<evidence type="ECO:0000256" key="9">
    <source>
        <dbReference type="ARBA" id="ARBA00023078"/>
    </source>
</evidence>
<evidence type="ECO:0000313" key="19">
    <source>
        <dbReference type="Proteomes" id="UP001237642"/>
    </source>
</evidence>
<evidence type="ECO:0000256" key="2">
    <source>
        <dbReference type="ARBA" id="ARBA00013017"/>
    </source>
</evidence>
<evidence type="ECO:0000256" key="7">
    <source>
        <dbReference type="ARBA" id="ARBA00022946"/>
    </source>
</evidence>
<dbReference type="EMBL" id="JAUIZM010000011">
    <property type="protein sequence ID" value="KAK1354990.1"/>
    <property type="molecule type" value="Genomic_DNA"/>
</dbReference>
<dbReference type="FunFam" id="3.40.30.10:FF:000122">
    <property type="entry name" value="Peroxiredoxin Q chloroplastic"/>
    <property type="match status" value="1"/>
</dbReference>
<evidence type="ECO:0000256" key="4">
    <source>
        <dbReference type="ARBA" id="ARBA00022559"/>
    </source>
</evidence>
<dbReference type="Pfam" id="PF00578">
    <property type="entry name" value="AhpC-TSA"/>
    <property type="match status" value="1"/>
</dbReference>
<dbReference type="Proteomes" id="UP001237642">
    <property type="component" value="Unassembled WGS sequence"/>
</dbReference>
<protein>
    <recommendedName>
        <fullName evidence="14">Peroxiredoxin Q, chloroplastic</fullName>
        <ecNumber evidence="2">1.11.1.24</ecNumber>
    </recommendedName>
    <alternativeName>
        <fullName evidence="12">Thioredoxin peroxidase</fullName>
    </alternativeName>
    <alternativeName>
        <fullName evidence="15">Thioredoxin-dependent peroxiredoxin Q</fullName>
    </alternativeName>
</protein>
<evidence type="ECO:0000259" key="17">
    <source>
        <dbReference type="PROSITE" id="PS51352"/>
    </source>
</evidence>
<comment type="subcellular location">
    <subcellularLocation>
        <location evidence="1">Plastid</location>
        <location evidence="1">Chloroplast thylakoid lumen</location>
    </subcellularLocation>
</comment>
<dbReference type="GO" id="GO:0008379">
    <property type="term" value="F:thioredoxin peroxidase activity"/>
    <property type="evidence" value="ECO:0007669"/>
    <property type="project" value="TreeGrafter"/>
</dbReference>
<dbReference type="InterPro" id="IPR000866">
    <property type="entry name" value="AhpC/TSA"/>
</dbReference>
<accession>A0AAD8LY90</accession>
<reference evidence="18" key="1">
    <citation type="submission" date="2023-02" db="EMBL/GenBank/DDBJ databases">
        <title>Genome of toxic invasive species Heracleum sosnowskyi carries increased number of genes despite the absence of recent whole-genome duplications.</title>
        <authorList>
            <person name="Schelkunov M."/>
            <person name="Shtratnikova V."/>
            <person name="Makarenko M."/>
            <person name="Klepikova A."/>
            <person name="Omelchenko D."/>
            <person name="Novikova G."/>
            <person name="Obukhova E."/>
            <person name="Bogdanov V."/>
            <person name="Penin A."/>
            <person name="Logacheva M."/>
        </authorList>
    </citation>
    <scope>NUCLEOTIDE SEQUENCE</scope>
    <source>
        <strain evidence="18">Hsosn_3</strain>
        <tissue evidence="18">Leaf</tissue>
    </source>
</reference>
<evidence type="ECO:0000256" key="14">
    <source>
        <dbReference type="ARBA" id="ARBA00039701"/>
    </source>
</evidence>
<evidence type="ECO:0000256" key="8">
    <source>
        <dbReference type="ARBA" id="ARBA00023002"/>
    </source>
</evidence>
<keyword evidence="5" id="KW-0934">Plastid</keyword>
<evidence type="ECO:0000313" key="18">
    <source>
        <dbReference type="EMBL" id="KAK1354990.1"/>
    </source>
</evidence>
<organism evidence="18 19">
    <name type="scientific">Heracleum sosnowskyi</name>
    <dbReference type="NCBI Taxonomy" id="360622"/>
    <lineage>
        <taxon>Eukaryota</taxon>
        <taxon>Viridiplantae</taxon>
        <taxon>Streptophyta</taxon>
        <taxon>Embryophyta</taxon>
        <taxon>Tracheophyta</taxon>
        <taxon>Spermatophyta</taxon>
        <taxon>Magnoliopsida</taxon>
        <taxon>eudicotyledons</taxon>
        <taxon>Gunneridae</taxon>
        <taxon>Pentapetalae</taxon>
        <taxon>asterids</taxon>
        <taxon>campanulids</taxon>
        <taxon>Apiales</taxon>
        <taxon>Apiaceae</taxon>
        <taxon>Apioideae</taxon>
        <taxon>apioid superclade</taxon>
        <taxon>Tordylieae</taxon>
        <taxon>Tordyliinae</taxon>
        <taxon>Heracleum</taxon>
    </lineage>
</organism>
<dbReference type="EC" id="1.11.1.24" evidence="2"/>
<evidence type="ECO:0000256" key="12">
    <source>
        <dbReference type="ARBA" id="ARBA00032824"/>
    </source>
</evidence>
<dbReference type="GO" id="GO:0045454">
    <property type="term" value="P:cell redox homeostasis"/>
    <property type="evidence" value="ECO:0007669"/>
    <property type="project" value="TreeGrafter"/>
</dbReference>
<dbReference type="CDD" id="cd03017">
    <property type="entry name" value="PRX_BCP"/>
    <property type="match status" value="1"/>
</dbReference>
<dbReference type="GO" id="GO:0034599">
    <property type="term" value="P:cellular response to oxidative stress"/>
    <property type="evidence" value="ECO:0007669"/>
    <property type="project" value="TreeGrafter"/>
</dbReference>
<evidence type="ECO:0000256" key="16">
    <source>
        <dbReference type="ARBA" id="ARBA00049091"/>
    </source>
</evidence>
<keyword evidence="3" id="KW-0150">Chloroplast</keyword>
<keyword evidence="8" id="KW-0560">Oxidoreductase</keyword>
<keyword evidence="10" id="KW-1015">Disulfide bond</keyword>
<gene>
    <name evidence="18" type="ORF">POM88_048246</name>
</gene>
<evidence type="ECO:0000256" key="10">
    <source>
        <dbReference type="ARBA" id="ARBA00023157"/>
    </source>
</evidence>
<dbReference type="InterPro" id="IPR013766">
    <property type="entry name" value="Thioredoxin_domain"/>
</dbReference>
<keyword evidence="4" id="KW-0575">Peroxidase</keyword>
<reference evidence="18" key="2">
    <citation type="submission" date="2023-05" db="EMBL/GenBank/DDBJ databases">
        <authorList>
            <person name="Schelkunov M.I."/>
        </authorList>
    </citation>
    <scope>NUCLEOTIDE SEQUENCE</scope>
    <source>
        <strain evidence="18">Hsosn_3</strain>
        <tissue evidence="18">Leaf</tissue>
    </source>
</reference>
<dbReference type="InterPro" id="IPR036249">
    <property type="entry name" value="Thioredoxin-like_sf"/>
</dbReference>
<dbReference type="GO" id="GO:0009543">
    <property type="term" value="C:chloroplast thylakoid lumen"/>
    <property type="evidence" value="ECO:0007669"/>
    <property type="project" value="UniProtKB-SubCell"/>
</dbReference>
<name>A0AAD8LY90_9APIA</name>
<evidence type="ECO:0000256" key="13">
    <source>
        <dbReference type="ARBA" id="ARBA00038489"/>
    </source>
</evidence>
<evidence type="ECO:0000256" key="5">
    <source>
        <dbReference type="ARBA" id="ARBA00022640"/>
    </source>
</evidence>
<keyword evidence="9" id="KW-0793">Thylakoid</keyword>
<keyword evidence="6" id="KW-0049">Antioxidant</keyword>
<dbReference type="PROSITE" id="PS51352">
    <property type="entry name" value="THIOREDOXIN_2"/>
    <property type="match status" value="1"/>
</dbReference>
<keyword evidence="19" id="KW-1185">Reference proteome</keyword>
<proteinExistence type="inferred from homology"/>
<comment type="catalytic activity">
    <reaction evidence="16">
        <text>a hydroperoxide + [thioredoxin]-dithiol = an alcohol + [thioredoxin]-disulfide + H2O</text>
        <dbReference type="Rhea" id="RHEA:62620"/>
        <dbReference type="Rhea" id="RHEA-COMP:10698"/>
        <dbReference type="Rhea" id="RHEA-COMP:10700"/>
        <dbReference type="ChEBI" id="CHEBI:15377"/>
        <dbReference type="ChEBI" id="CHEBI:29950"/>
        <dbReference type="ChEBI" id="CHEBI:30879"/>
        <dbReference type="ChEBI" id="CHEBI:35924"/>
        <dbReference type="ChEBI" id="CHEBI:50058"/>
        <dbReference type="EC" id="1.11.1.24"/>
    </reaction>
</comment>
<dbReference type="InterPro" id="IPR050924">
    <property type="entry name" value="Peroxiredoxin_BCP/PrxQ"/>
</dbReference>
<evidence type="ECO:0000256" key="1">
    <source>
        <dbReference type="ARBA" id="ARBA00004456"/>
    </source>
</evidence>
<dbReference type="PANTHER" id="PTHR42801:SF4">
    <property type="entry name" value="AHPC_TSA FAMILY PROTEIN"/>
    <property type="match status" value="1"/>
</dbReference>
<comment type="similarity">
    <text evidence="13">Belongs to the peroxiredoxin family. BCP/PrxQ subfamily.</text>
</comment>
<comment type="caution">
    <text evidence="18">The sequence shown here is derived from an EMBL/GenBank/DDBJ whole genome shotgun (WGS) entry which is preliminary data.</text>
</comment>
<keyword evidence="11" id="KW-0676">Redox-active center</keyword>
<evidence type="ECO:0000256" key="11">
    <source>
        <dbReference type="ARBA" id="ARBA00023284"/>
    </source>
</evidence>
<keyword evidence="7" id="KW-0809">Transit peptide</keyword>
<feature type="domain" description="Thioredoxin" evidence="17">
    <location>
        <begin position="73"/>
        <end position="220"/>
    </location>
</feature>